<dbReference type="InterPro" id="IPR023577">
    <property type="entry name" value="CYTH_domain"/>
</dbReference>
<accession>A0AAV8W8X6</accession>
<dbReference type="Pfam" id="PF01928">
    <property type="entry name" value="CYTH"/>
    <property type="match status" value="1"/>
</dbReference>
<protein>
    <recommendedName>
        <fullName evidence="1">CYTH domain-containing protein</fullName>
    </recommendedName>
</protein>
<dbReference type="AlphaFoldDB" id="A0AAV8W8X6"/>
<feature type="domain" description="CYTH" evidence="1">
    <location>
        <begin position="1"/>
        <end position="170"/>
    </location>
</feature>
<dbReference type="PROSITE" id="PS51707">
    <property type="entry name" value="CYTH"/>
    <property type="match status" value="1"/>
</dbReference>
<dbReference type="EMBL" id="JANEYG010000006">
    <property type="protein sequence ID" value="KAJ8922490.1"/>
    <property type="molecule type" value="Genomic_DNA"/>
</dbReference>
<organism evidence="2 3">
    <name type="scientific">Exocentrus adspersus</name>
    <dbReference type="NCBI Taxonomy" id="1586481"/>
    <lineage>
        <taxon>Eukaryota</taxon>
        <taxon>Metazoa</taxon>
        <taxon>Ecdysozoa</taxon>
        <taxon>Arthropoda</taxon>
        <taxon>Hexapoda</taxon>
        <taxon>Insecta</taxon>
        <taxon>Pterygota</taxon>
        <taxon>Neoptera</taxon>
        <taxon>Endopterygota</taxon>
        <taxon>Coleoptera</taxon>
        <taxon>Polyphaga</taxon>
        <taxon>Cucujiformia</taxon>
        <taxon>Chrysomeloidea</taxon>
        <taxon>Cerambycidae</taxon>
        <taxon>Lamiinae</taxon>
        <taxon>Acanthocinini</taxon>
        <taxon>Exocentrus</taxon>
    </lineage>
</organism>
<name>A0AAV8W8X6_9CUCU</name>
<dbReference type="InterPro" id="IPR033469">
    <property type="entry name" value="CYTH-like_dom_sf"/>
</dbReference>
<evidence type="ECO:0000313" key="2">
    <source>
        <dbReference type="EMBL" id="KAJ8922490.1"/>
    </source>
</evidence>
<dbReference type="Gene3D" id="2.40.320.10">
    <property type="entry name" value="Hypothetical Protein Pfu-838710-001"/>
    <property type="match status" value="1"/>
</dbReference>
<dbReference type="SUPFAM" id="SSF55154">
    <property type="entry name" value="CYTH-like phosphatases"/>
    <property type="match status" value="1"/>
</dbReference>
<dbReference type="GO" id="GO:0016462">
    <property type="term" value="F:pyrophosphatase activity"/>
    <property type="evidence" value="ECO:0007669"/>
    <property type="project" value="UniProtKB-ARBA"/>
</dbReference>
<reference evidence="2 3" key="1">
    <citation type="journal article" date="2023" name="Insect Mol. Biol.">
        <title>Genome sequencing provides insights into the evolution of gene families encoding plant cell wall-degrading enzymes in longhorned beetles.</title>
        <authorList>
            <person name="Shin N.R."/>
            <person name="Okamura Y."/>
            <person name="Kirsch R."/>
            <person name="Pauchet Y."/>
        </authorList>
    </citation>
    <scope>NUCLEOTIDE SEQUENCE [LARGE SCALE GENOMIC DNA]</scope>
    <source>
        <strain evidence="2">EAD_L_NR</strain>
    </source>
</reference>
<evidence type="ECO:0000313" key="3">
    <source>
        <dbReference type="Proteomes" id="UP001159042"/>
    </source>
</evidence>
<comment type="caution">
    <text evidence="2">The sequence shown here is derived from an EMBL/GenBank/DDBJ whole genome shotgun (WGS) entry which is preliminary data.</text>
</comment>
<gene>
    <name evidence="2" type="ORF">NQ315_007518</name>
</gene>
<evidence type="ECO:0000259" key="1">
    <source>
        <dbReference type="PROSITE" id="PS51707"/>
    </source>
</evidence>
<keyword evidence="3" id="KW-1185">Reference proteome</keyword>
<dbReference type="PANTHER" id="PTHR21028:SF2">
    <property type="entry name" value="CYTH DOMAIN-CONTAINING PROTEIN"/>
    <property type="match status" value="1"/>
</dbReference>
<proteinExistence type="predicted"/>
<dbReference type="Proteomes" id="UP001159042">
    <property type="component" value="Unassembled WGS sequence"/>
</dbReference>
<dbReference type="InterPro" id="IPR008173">
    <property type="entry name" value="Adenylyl_cyclase_CyaB"/>
</dbReference>
<dbReference type="PANTHER" id="PTHR21028">
    <property type="entry name" value="SI:CH211-156B7.4"/>
    <property type="match status" value="1"/>
</dbReference>
<dbReference type="CDD" id="cd07890">
    <property type="entry name" value="CYTH-like_AC_IV-like"/>
    <property type="match status" value="1"/>
</dbReference>
<dbReference type="SMART" id="SM01118">
    <property type="entry name" value="CYTH"/>
    <property type="match status" value="1"/>
</dbReference>
<sequence>MRNVEIKAYVQNLNALLQKAKALGNSEVQIIKQDDTFFNIPQGRLKLRKFEEGNAELIYYDRPDIEGPKMSSYEKSSICKESVNSLYSVLEKALGTKIVVRKVRRLFMVGQTRVHVDSVEDLGDFLELEVVLKPDQPAEEGEKIALDLMSKLEVNKEDLISNAYADLLNK</sequence>